<sequence>MDIILSSISQGILWSIMAIGVYLTFRILDIADLTAEGSFPLGAAICSVSIVSGITPLLASLLALIGGMLAGIVSGLLHTKLKIPALLTGILTMTALYSINLRILGKANVTLLGQDTLMRTLQSFGLENRMAVLVVGGVAIVLVILVLYLFFSTEIGLALRSTGDNEAMSEANGIHTDTMKIVGYMLCNGLIALSGALIAQNNGYADISMGIGTIVIGLASIIIGEVIFHRLSFAKRLITIVIGAVVYRLIIDFVLQLGVQPQDIKLFSAVVLTIALSTPLLKKKSRRTKRVGKRGAELV</sequence>
<evidence type="ECO:0000256" key="1">
    <source>
        <dbReference type="ARBA" id="ARBA00004651"/>
    </source>
</evidence>
<protein>
    <submittedName>
        <fullName evidence="7">Putative ABC transport system permease protein</fullName>
    </submittedName>
</protein>
<keyword evidence="4 6" id="KW-1133">Transmembrane helix</keyword>
<feature type="transmembrane region" description="Helical" evidence="6">
    <location>
        <begin position="12"/>
        <end position="28"/>
    </location>
</feature>
<keyword evidence="2" id="KW-1003">Cell membrane</keyword>
<evidence type="ECO:0000256" key="6">
    <source>
        <dbReference type="SAM" id="Phobius"/>
    </source>
</evidence>
<evidence type="ECO:0000256" key="3">
    <source>
        <dbReference type="ARBA" id="ARBA00022692"/>
    </source>
</evidence>
<feature type="transmembrane region" description="Helical" evidence="6">
    <location>
        <begin position="181"/>
        <end position="201"/>
    </location>
</feature>
<evidence type="ECO:0000313" key="7">
    <source>
        <dbReference type="EMBL" id="SDQ47794.1"/>
    </source>
</evidence>
<comment type="subcellular location">
    <subcellularLocation>
        <location evidence="1">Cell membrane</location>
        <topology evidence="1">Multi-pass membrane protein</topology>
    </subcellularLocation>
</comment>
<proteinExistence type="predicted"/>
<feature type="transmembrane region" description="Helical" evidence="6">
    <location>
        <begin position="264"/>
        <end position="281"/>
    </location>
</feature>
<dbReference type="PANTHER" id="PTHR32196:SF69">
    <property type="entry name" value="BRANCHED-CHAIN AMINO ACID TRANSPORT SYSTEM, PERMEASE PROTEIN"/>
    <property type="match status" value="1"/>
</dbReference>
<feature type="transmembrane region" description="Helical" evidence="6">
    <location>
        <begin position="40"/>
        <end position="73"/>
    </location>
</feature>
<dbReference type="AlphaFoldDB" id="A0A1H1B780"/>
<keyword evidence="5 6" id="KW-0472">Membrane</keyword>
<feature type="transmembrane region" description="Helical" evidence="6">
    <location>
        <begin position="85"/>
        <end position="104"/>
    </location>
</feature>
<name>A0A1H1B780_9LACT</name>
<dbReference type="CDD" id="cd06574">
    <property type="entry name" value="TM_PBP1_branched-chain-AA_like"/>
    <property type="match status" value="1"/>
</dbReference>
<evidence type="ECO:0000313" key="8">
    <source>
        <dbReference type="Proteomes" id="UP000199481"/>
    </source>
</evidence>
<dbReference type="GO" id="GO:0005886">
    <property type="term" value="C:plasma membrane"/>
    <property type="evidence" value="ECO:0007669"/>
    <property type="project" value="UniProtKB-SubCell"/>
</dbReference>
<reference evidence="8" key="1">
    <citation type="submission" date="2016-10" db="EMBL/GenBank/DDBJ databases">
        <authorList>
            <person name="Varghese N."/>
            <person name="Submissions S."/>
        </authorList>
    </citation>
    <scope>NUCLEOTIDE SEQUENCE [LARGE SCALE GENOMIC DNA]</scope>
    <source>
        <strain evidence="8">MPL-11</strain>
    </source>
</reference>
<feature type="transmembrane region" description="Helical" evidence="6">
    <location>
        <begin position="237"/>
        <end position="258"/>
    </location>
</feature>
<dbReference type="Proteomes" id="UP000199481">
    <property type="component" value="Unassembled WGS sequence"/>
</dbReference>
<dbReference type="InterPro" id="IPR001851">
    <property type="entry name" value="ABC_transp_permease"/>
</dbReference>
<dbReference type="PANTHER" id="PTHR32196">
    <property type="entry name" value="ABC TRANSPORTER PERMEASE PROTEIN YPHD-RELATED-RELATED"/>
    <property type="match status" value="1"/>
</dbReference>
<evidence type="ECO:0000256" key="4">
    <source>
        <dbReference type="ARBA" id="ARBA00022989"/>
    </source>
</evidence>
<dbReference type="GO" id="GO:0022857">
    <property type="term" value="F:transmembrane transporter activity"/>
    <property type="evidence" value="ECO:0007669"/>
    <property type="project" value="InterPro"/>
</dbReference>
<keyword evidence="3 6" id="KW-0812">Transmembrane</keyword>
<feature type="transmembrane region" description="Helical" evidence="6">
    <location>
        <begin position="130"/>
        <end position="151"/>
    </location>
</feature>
<evidence type="ECO:0000256" key="2">
    <source>
        <dbReference type="ARBA" id="ARBA00022475"/>
    </source>
</evidence>
<dbReference type="OrthoDB" id="9778389at2"/>
<dbReference type="RefSeq" id="WP_089978253.1">
    <property type="nucleotide sequence ID" value="NZ_CP084916.1"/>
</dbReference>
<dbReference type="EMBL" id="FNJW01000008">
    <property type="protein sequence ID" value="SDQ47794.1"/>
    <property type="molecule type" value="Genomic_DNA"/>
</dbReference>
<gene>
    <name evidence="7" type="ORF">SAMN04487752_2460</name>
</gene>
<keyword evidence="8" id="KW-1185">Reference proteome</keyword>
<evidence type="ECO:0000256" key="5">
    <source>
        <dbReference type="ARBA" id="ARBA00023136"/>
    </source>
</evidence>
<dbReference type="Pfam" id="PF02653">
    <property type="entry name" value="BPD_transp_2"/>
    <property type="match status" value="1"/>
</dbReference>
<accession>A0A1H1B780</accession>
<feature type="transmembrane region" description="Helical" evidence="6">
    <location>
        <begin position="207"/>
        <end position="228"/>
    </location>
</feature>
<organism evidence="7 8">
    <name type="scientific">Carnobacterium viridans</name>
    <dbReference type="NCBI Taxonomy" id="174587"/>
    <lineage>
        <taxon>Bacteria</taxon>
        <taxon>Bacillati</taxon>
        <taxon>Bacillota</taxon>
        <taxon>Bacilli</taxon>
        <taxon>Lactobacillales</taxon>
        <taxon>Carnobacteriaceae</taxon>
        <taxon>Carnobacterium</taxon>
    </lineage>
</organism>